<evidence type="ECO:0000313" key="1">
    <source>
        <dbReference type="EMBL" id="VEL30000.1"/>
    </source>
</evidence>
<dbReference type="EMBL" id="CAAALY010108411">
    <property type="protein sequence ID" value="VEL30000.1"/>
    <property type="molecule type" value="Genomic_DNA"/>
</dbReference>
<proteinExistence type="predicted"/>
<gene>
    <name evidence="1" type="ORF">PXEA_LOCUS23440</name>
</gene>
<name>A0A448X7D0_9PLAT</name>
<accession>A0A448X7D0</accession>
<dbReference type="AlphaFoldDB" id="A0A448X7D0"/>
<dbReference type="Proteomes" id="UP000784294">
    <property type="component" value="Unassembled WGS sequence"/>
</dbReference>
<dbReference type="PANTHER" id="PTHR45737:SF6">
    <property type="entry name" value="VON WILLEBRAND FACTOR A DOMAIN-CONTAINING PROTEIN 5A"/>
    <property type="match status" value="1"/>
</dbReference>
<evidence type="ECO:0000313" key="2">
    <source>
        <dbReference type="Proteomes" id="UP000784294"/>
    </source>
</evidence>
<sequence length="47" mass="5250">MRVFDLVKKHKERNRLFTIGIGEGVSTGLVSGLARVGDGKAYFVRDR</sequence>
<comment type="caution">
    <text evidence="1">The sequence shown here is derived from an EMBL/GenBank/DDBJ whole genome shotgun (WGS) entry which is preliminary data.</text>
</comment>
<organism evidence="1 2">
    <name type="scientific">Protopolystoma xenopodis</name>
    <dbReference type="NCBI Taxonomy" id="117903"/>
    <lineage>
        <taxon>Eukaryota</taxon>
        <taxon>Metazoa</taxon>
        <taxon>Spiralia</taxon>
        <taxon>Lophotrochozoa</taxon>
        <taxon>Platyhelminthes</taxon>
        <taxon>Monogenea</taxon>
        <taxon>Polyopisthocotylea</taxon>
        <taxon>Polystomatidea</taxon>
        <taxon>Polystomatidae</taxon>
        <taxon>Protopolystoma</taxon>
    </lineage>
</organism>
<keyword evidence="2" id="KW-1185">Reference proteome</keyword>
<protein>
    <submittedName>
        <fullName evidence="1">Uncharacterized protein</fullName>
    </submittedName>
</protein>
<dbReference type="OrthoDB" id="1729737at2759"/>
<reference evidence="1" key="1">
    <citation type="submission" date="2018-11" db="EMBL/GenBank/DDBJ databases">
        <authorList>
            <consortium name="Pathogen Informatics"/>
        </authorList>
    </citation>
    <scope>NUCLEOTIDE SEQUENCE</scope>
</reference>
<dbReference type="PANTHER" id="PTHR45737">
    <property type="entry name" value="VON WILLEBRAND FACTOR A DOMAIN-CONTAINING PROTEIN 5A"/>
    <property type="match status" value="1"/>
</dbReference>